<comment type="pathway">
    <text evidence="1">Secondary metabolite biosynthesis.</text>
</comment>
<sequence length="298" mass="33444">MAQVSSSPVPDAGTRPSEKDFDLLRLHTGIEDEKDLMKHIVTIQEEAYKIFPYPCIRLFSFFWAKIARSPSYAKLLELGREREGAIFLDVGCSFGIDVRVAISDGFPSENIVATDLRPEFWDLGMNLFMSAPETFSVPFVCGDLFDLTFVKPCPPFYQRPDTHQPDLRKLASLNPLLGHVSVLYAGLLFHLFDEEEQLQLARILAGLLSPEPGSLIFGSHTAKSQQGTDTPRWPAGITNPFCHSPESWKELWEGQVFTKGTVKVEATLWPIDGILAQFGMEAKESERVYGMAWSVTRL</sequence>
<reference evidence="5 6" key="1">
    <citation type="submission" date="2016-07" db="EMBL/GenBank/DDBJ databases">
        <title>Draft genome of the white-rot fungus Obba rivulosa 3A-2.</title>
        <authorList>
            <consortium name="DOE Joint Genome Institute"/>
            <person name="Miettinen O."/>
            <person name="Riley R."/>
            <person name="Acob R."/>
            <person name="Barry K."/>
            <person name="Cullen D."/>
            <person name="De Vries R."/>
            <person name="Hainaut M."/>
            <person name="Hatakka A."/>
            <person name="Henrissat B."/>
            <person name="Hilden K."/>
            <person name="Kuo R."/>
            <person name="Labutti K."/>
            <person name="Lipzen A."/>
            <person name="Makela M.R."/>
            <person name="Sandor L."/>
            <person name="Spatafora J.W."/>
            <person name="Grigoriev I.V."/>
            <person name="Hibbett D.S."/>
        </authorList>
    </citation>
    <scope>NUCLEOTIDE SEQUENCE [LARGE SCALE GENOMIC DNA]</scope>
    <source>
        <strain evidence="5 6">3A-2</strain>
    </source>
</reference>
<keyword evidence="6" id="KW-1185">Reference proteome</keyword>
<evidence type="ECO:0000256" key="2">
    <source>
        <dbReference type="ARBA" id="ARBA00022679"/>
    </source>
</evidence>
<dbReference type="GO" id="GO:0016740">
    <property type="term" value="F:transferase activity"/>
    <property type="evidence" value="ECO:0007669"/>
    <property type="project" value="UniProtKB-KW"/>
</dbReference>
<dbReference type="OrthoDB" id="2094832at2759"/>
<dbReference type="InterPro" id="IPR029063">
    <property type="entry name" value="SAM-dependent_MTases_sf"/>
</dbReference>
<dbReference type="InterPro" id="IPR051654">
    <property type="entry name" value="Meroterpenoid_MTases"/>
</dbReference>
<protein>
    <recommendedName>
        <fullName evidence="7">Methyltransferase domain-containing protein</fullName>
    </recommendedName>
</protein>
<keyword evidence="3" id="KW-0949">S-adenosyl-L-methionine</keyword>
<accession>A0A8E2ARL8</accession>
<proteinExistence type="inferred from homology"/>
<evidence type="ECO:0000313" key="6">
    <source>
        <dbReference type="Proteomes" id="UP000250043"/>
    </source>
</evidence>
<name>A0A8E2ARL8_9APHY</name>
<evidence type="ECO:0000313" key="5">
    <source>
        <dbReference type="EMBL" id="OCH88054.1"/>
    </source>
</evidence>
<evidence type="ECO:0000256" key="4">
    <source>
        <dbReference type="ARBA" id="ARBA00038314"/>
    </source>
</evidence>
<dbReference type="EMBL" id="KV722464">
    <property type="protein sequence ID" value="OCH88054.1"/>
    <property type="molecule type" value="Genomic_DNA"/>
</dbReference>
<dbReference type="PANTHER" id="PTHR35897:SF1">
    <property type="entry name" value="METHYLTRANSFERASE AUSD"/>
    <property type="match status" value="1"/>
</dbReference>
<keyword evidence="2" id="KW-0808">Transferase</keyword>
<dbReference type="AlphaFoldDB" id="A0A8E2ARL8"/>
<dbReference type="SUPFAM" id="SSF53335">
    <property type="entry name" value="S-adenosyl-L-methionine-dependent methyltransferases"/>
    <property type="match status" value="1"/>
</dbReference>
<evidence type="ECO:0008006" key="7">
    <source>
        <dbReference type="Google" id="ProtNLM"/>
    </source>
</evidence>
<evidence type="ECO:0000256" key="3">
    <source>
        <dbReference type="ARBA" id="ARBA00022691"/>
    </source>
</evidence>
<comment type="similarity">
    <text evidence="4">Belongs to the class I-like SAM-binding methyltransferase superfamily.</text>
</comment>
<dbReference type="PANTHER" id="PTHR35897">
    <property type="entry name" value="METHYLTRANSFERASE AUSD"/>
    <property type="match status" value="1"/>
</dbReference>
<gene>
    <name evidence="5" type="ORF">OBBRIDRAFT_780796</name>
</gene>
<organism evidence="5 6">
    <name type="scientific">Obba rivulosa</name>
    <dbReference type="NCBI Taxonomy" id="1052685"/>
    <lineage>
        <taxon>Eukaryota</taxon>
        <taxon>Fungi</taxon>
        <taxon>Dikarya</taxon>
        <taxon>Basidiomycota</taxon>
        <taxon>Agaricomycotina</taxon>
        <taxon>Agaricomycetes</taxon>
        <taxon>Polyporales</taxon>
        <taxon>Gelatoporiaceae</taxon>
        <taxon>Obba</taxon>
    </lineage>
</organism>
<evidence type="ECO:0000256" key="1">
    <source>
        <dbReference type="ARBA" id="ARBA00005179"/>
    </source>
</evidence>
<dbReference type="Gene3D" id="3.40.50.150">
    <property type="entry name" value="Vaccinia Virus protein VP39"/>
    <property type="match status" value="1"/>
</dbReference>
<dbReference type="Proteomes" id="UP000250043">
    <property type="component" value="Unassembled WGS sequence"/>
</dbReference>